<reference evidence="3" key="1">
    <citation type="submission" date="2019-11" db="EMBL/GenBank/DDBJ databases">
        <authorList>
            <person name="Liu Y."/>
            <person name="Hou J."/>
            <person name="Li T.-Q."/>
            <person name="Guan C.-H."/>
            <person name="Wu X."/>
            <person name="Wu H.-Z."/>
            <person name="Ling F."/>
            <person name="Zhang R."/>
            <person name="Shi X.-G."/>
            <person name="Ren J.-P."/>
            <person name="Chen E.-F."/>
            <person name="Sun J.-M."/>
        </authorList>
    </citation>
    <scope>NUCLEOTIDE SEQUENCE</scope>
    <source>
        <strain evidence="3">Adult_tree_wgs_1</strain>
        <tissue evidence="3">Leaves</tissue>
    </source>
</reference>
<name>A0A834H004_RHOSS</name>
<sequence>MLGLWRIFIILNIDKVTITIGYGSPKKGNLYSVHGSALDAKEVDATRKNLGWPFEPFYVPKDVNKHWSRHVPDGAALETEWNAKFADYEKKYKEEAAELKSISSGELPAGWEKALLSPGKRSPRWRKGSLCGVFRHSSHGDDNLQALLAKRRAFGLYIFMSNEFRTSSNALRSVAIAVRSF</sequence>
<feature type="signal peptide" evidence="1">
    <location>
        <begin position="1"/>
        <end position="18"/>
    </location>
</feature>
<comment type="caution">
    <text evidence="3">The sequence shown here is derived from an EMBL/GenBank/DDBJ whole genome shotgun (WGS) entry which is preliminary data.</text>
</comment>
<dbReference type="InterPro" id="IPR005474">
    <property type="entry name" value="Transketolase_N"/>
</dbReference>
<dbReference type="InterPro" id="IPR029061">
    <property type="entry name" value="THDP-binding"/>
</dbReference>
<organism evidence="3 4">
    <name type="scientific">Rhododendron simsii</name>
    <name type="common">Sims's rhododendron</name>
    <dbReference type="NCBI Taxonomy" id="118357"/>
    <lineage>
        <taxon>Eukaryota</taxon>
        <taxon>Viridiplantae</taxon>
        <taxon>Streptophyta</taxon>
        <taxon>Embryophyta</taxon>
        <taxon>Tracheophyta</taxon>
        <taxon>Spermatophyta</taxon>
        <taxon>Magnoliopsida</taxon>
        <taxon>eudicotyledons</taxon>
        <taxon>Gunneridae</taxon>
        <taxon>Pentapetalae</taxon>
        <taxon>asterids</taxon>
        <taxon>Ericales</taxon>
        <taxon>Ericaceae</taxon>
        <taxon>Ericoideae</taxon>
        <taxon>Rhodoreae</taxon>
        <taxon>Rhododendron</taxon>
    </lineage>
</organism>
<dbReference type="EMBL" id="WJXA01000004">
    <property type="protein sequence ID" value="KAF7145035.1"/>
    <property type="molecule type" value="Genomic_DNA"/>
</dbReference>
<dbReference type="AlphaFoldDB" id="A0A834H004"/>
<protein>
    <recommendedName>
        <fullName evidence="2">Transketolase N-terminal domain-containing protein</fullName>
    </recommendedName>
</protein>
<dbReference type="Gene3D" id="3.40.50.970">
    <property type="match status" value="1"/>
</dbReference>
<evidence type="ECO:0000313" key="4">
    <source>
        <dbReference type="Proteomes" id="UP000626092"/>
    </source>
</evidence>
<gene>
    <name evidence="3" type="ORF">RHSIM_Rhsim04G0189800</name>
</gene>
<dbReference type="GO" id="GO:0006098">
    <property type="term" value="P:pentose-phosphate shunt"/>
    <property type="evidence" value="ECO:0007669"/>
    <property type="project" value="TreeGrafter"/>
</dbReference>
<dbReference type="GO" id="GO:0005829">
    <property type="term" value="C:cytosol"/>
    <property type="evidence" value="ECO:0007669"/>
    <property type="project" value="TreeGrafter"/>
</dbReference>
<dbReference type="GO" id="GO:0004802">
    <property type="term" value="F:transketolase activity"/>
    <property type="evidence" value="ECO:0007669"/>
    <property type="project" value="TreeGrafter"/>
</dbReference>
<dbReference type="PANTHER" id="PTHR43522:SF2">
    <property type="entry name" value="TRANSKETOLASE 1-RELATED"/>
    <property type="match status" value="1"/>
</dbReference>
<evidence type="ECO:0000313" key="3">
    <source>
        <dbReference type="EMBL" id="KAF7145035.1"/>
    </source>
</evidence>
<evidence type="ECO:0000256" key="1">
    <source>
        <dbReference type="SAM" id="SignalP"/>
    </source>
</evidence>
<keyword evidence="1" id="KW-0732">Signal</keyword>
<feature type="chain" id="PRO_5032907761" description="Transketolase N-terminal domain-containing protein" evidence="1">
    <location>
        <begin position="19"/>
        <end position="181"/>
    </location>
</feature>
<dbReference type="SUPFAM" id="SSF52518">
    <property type="entry name" value="Thiamin diphosphate-binding fold (THDP-binding)"/>
    <property type="match status" value="1"/>
</dbReference>
<dbReference type="Pfam" id="PF00456">
    <property type="entry name" value="Transketolase_N"/>
    <property type="match status" value="1"/>
</dbReference>
<dbReference type="OrthoDB" id="1002026at2759"/>
<evidence type="ECO:0000259" key="2">
    <source>
        <dbReference type="Pfam" id="PF00456"/>
    </source>
</evidence>
<feature type="domain" description="Transketolase N-terminal" evidence="2">
    <location>
        <begin position="15"/>
        <end position="108"/>
    </location>
</feature>
<keyword evidence="4" id="KW-1185">Reference proteome</keyword>
<dbReference type="Proteomes" id="UP000626092">
    <property type="component" value="Unassembled WGS sequence"/>
</dbReference>
<dbReference type="PANTHER" id="PTHR43522">
    <property type="entry name" value="TRANSKETOLASE"/>
    <property type="match status" value="1"/>
</dbReference>
<proteinExistence type="predicted"/>
<accession>A0A834H004</accession>
<dbReference type="InterPro" id="IPR033247">
    <property type="entry name" value="Transketolase_fam"/>
</dbReference>